<dbReference type="InterPro" id="IPR025641">
    <property type="entry name" value="DUF4340"/>
</dbReference>
<name>A0A5S9IQ01_UABAM</name>
<sequence>MNNKLVMLSTITVVLAVGILVKKNMQSTPSVIEQADAKKVLGDDFLISDVTNIVLYDGSKSDEKVAISHKDGKWLVTSQYNAPANEKKIYEFMEIFKRAFGELRSSNKDFHEKYQVTDKGAFHLVVERGEKKQHFLFGKGIDQESCFLRFSDSDNVYRVGGELRSKLDLARDNNDIRQDTWIEKVILKVDKNKATRLALTYPDKQFVLSKEEVKTQKDQREEQDEQEKPKKSKKKVYAWKLTSGGFGRDFKDSYRTNMFDDILAECKISDCVDPTKKKDYGLDQPTFRLEVSLGETTKHVILGSHPNPDGEGYCYLESNPNLVYKLEKWRFEEIFKKGSDIFELPSLTIQKDDITQIDVTTAQTKVSLTKDGNNWKADTQGKELDQDVVKNLVQTVSKITPEDYTDTTDKTALGLEAPKNQLQVTLKDGNKHSIFSGGKVSAVTSGVYIGIDANQPFTAISKDDHNKLFPKRIFEEKVEDKPAEEAPADKPAEEAPADKPAEEAPADKPAEETPADKPAEETPADKPAEEAPADKPAEDNK</sequence>
<gene>
    <name evidence="3" type="ORF">UABAM_03865</name>
</gene>
<keyword evidence="4" id="KW-1185">Reference proteome</keyword>
<dbReference type="KEGG" id="uam:UABAM_03865"/>
<accession>A0A5S9IQ01</accession>
<dbReference type="OrthoDB" id="7359157at2"/>
<evidence type="ECO:0000313" key="4">
    <source>
        <dbReference type="Proteomes" id="UP000326354"/>
    </source>
</evidence>
<feature type="domain" description="DUF4340" evidence="2">
    <location>
        <begin position="74"/>
        <end position="285"/>
    </location>
</feature>
<dbReference type="Pfam" id="PF14238">
    <property type="entry name" value="DUF4340"/>
    <property type="match status" value="1"/>
</dbReference>
<evidence type="ECO:0000256" key="1">
    <source>
        <dbReference type="SAM" id="MobiDB-lite"/>
    </source>
</evidence>
<evidence type="ECO:0000259" key="2">
    <source>
        <dbReference type="Pfam" id="PF14238"/>
    </source>
</evidence>
<protein>
    <recommendedName>
        <fullName evidence="2">DUF4340 domain-containing protein</fullName>
    </recommendedName>
</protein>
<dbReference type="Proteomes" id="UP000326354">
    <property type="component" value="Chromosome"/>
</dbReference>
<dbReference type="RefSeq" id="WP_151969595.1">
    <property type="nucleotide sequence ID" value="NZ_AP019860.1"/>
</dbReference>
<reference evidence="3 4" key="1">
    <citation type="submission" date="2019-08" db="EMBL/GenBank/DDBJ databases">
        <title>Complete genome sequence of Candidatus Uab amorphum.</title>
        <authorList>
            <person name="Shiratori T."/>
            <person name="Suzuki S."/>
            <person name="Kakizawa Y."/>
            <person name="Ishida K."/>
        </authorList>
    </citation>
    <scope>NUCLEOTIDE SEQUENCE [LARGE SCALE GENOMIC DNA]</scope>
    <source>
        <strain evidence="3 4">SRT547</strain>
    </source>
</reference>
<organism evidence="3 4">
    <name type="scientific">Uabimicrobium amorphum</name>
    <dbReference type="NCBI Taxonomy" id="2596890"/>
    <lineage>
        <taxon>Bacteria</taxon>
        <taxon>Pseudomonadati</taxon>
        <taxon>Planctomycetota</taxon>
        <taxon>Candidatus Uabimicrobiia</taxon>
        <taxon>Candidatus Uabimicrobiales</taxon>
        <taxon>Candidatus Uabimicrobiaceae</taxon>
        <taxon>Candidatus Uabimicrobium</taxon>
    </lineage>
</organism>
<evidence type="ECO:0000313" key="3">
    <source>
        <dbReference type="EMBL" id="BBM85496.1"/>
    </source>
</evidence>
<proteinExistence type="predicted"/>
<dbReference type="EMBL" id="AP019860">
    <property type="protein sequence ID" value="BBM85496.1"/>
    <property type="molecule type" value="Genomic_DNA"/>
</dbReference>
<feature type="region of interest" description="Disordered" evidence="1">
    <location>
        <begin position="475"/>
        <end position="541"/>
    </location>
</feature>
<dbReference type="AlphaFoldDB" id="A0A5S9IQ01"/>